<dbReference type="PANTHER" id="PTHR24377">
    <property type="entry name" value="IP01015P-RELATED"/>
    <property type="match status" value="1"/>
</dbReference>
<feature type="domain" description="C2H2-type" evidence="7">
    <location>
        <begin position="124"/>
        <end position="151"/>
    </location>
</feature>
<keyword evidence="2" id="KW-0677">Repeat</keyword>
<proteinExistence type="predicted"/>
<dbReference type="PROSITE" id="PS00028">
    <property type="entry name" value="ZINC_FINGER_C2H2_1"/>
    <property type="match status" value="2"/>
</dbReference>
<dbReference type="InterPro" id="IPR050826">
    <property type="entry name" value="Krueppel_C2H2_ZnFinger"/>
</dbReference>
<dbReference type="SUPFAM" id="SSF57667">
    <property type="entry name" value="beta-beta-alpha zinc fingers"/>
    <property type="match status" value="2"/>
</dbReference>
<organism evidence="8">
    <name type="scientific">Timema poppense</name>
    <name type="common">Walking stick</name>
    <dbReference type="NCBI Taxonomy" id="170557"/>
    <lineage>
        <taxon>Eukaryota</taxon>
        <taxon>Metazoa</taxon>
        <taxon>Ecdysozoa</taxon>
        <taxon>Arthropoda</taxon>
        <taxon>Hexapoda</taxon>
        <taxon>Insecta</taxon>
        <taxon>Pterygota</taxon>
        <taxon>Neoptera</taxon>
        <taxon>Polyneoptera</taxon>
        <taxon>Phasmatodea</taxon>
        <taxon>Timematodea</taxon>
        <taxon>Timematoidea</taxon>
        <taxon>Timematidae</taxon>
        <taxon>Timema</taxon>
    </lineage>
</organism>
<dbReference type="FunFam" id="3.30.160.60:FF:000100">
    <property type="entry name" value="Zinc finger 45-like"/>
    <property type="match status" value="1"/>
</dbReference>
<feature type="domain" description="C2H2-type" evidence="7">
    <location>
        <begin position="152"/>
        <end position="179"/>
    </location>
</feature>
<evidence type="ECO:0000256" key="1">
    <source>
        <dbReference type="ARBA" id="ARBA00022723"/>
    </source>
</evidence>
<dbReference type="GO" id="GO:0006355">
    <property type="term" value="P:regulation of DNA-templated transcription"/>
    <property type="evidence" value="ECO:0007669"/>
    <property type="project" value="UniProtKB-ARBA"/>
</dbReference>
<evidence type="ECO:0000256" key="5">
    <source>
        <dbReference type="ARBA" id="ARBA00023242"/>
    </source>
</evidence>
<evidence type="ECO:0000256" key="2">
    <source>
        <dbReference type="ARBA" id="ARBA00022737"/>
    </source>
</evidence>
<accession>A0A7R9D2D9</accession>
<keyword evidence="5" id="KW-0539">Nucleus</keyword>
<protein>
    <recommendedName>
        <fullName evidence="7">C2H2-type domain-containing protein</fullName>
    </recommendedName>
</protein>
<sequence>MRCVVHTLQLAIRYSLQDGHPASLIGKVRKLVIVARTPKVYSILKRHVGKEAIIDQATRWGGSEPAFAWRESGKAFRNPPPVHPTEIRTSISPSSAVELDTTSALANYATKVHCRRQHKETKHYNCDQCPRHFFNKTGLAAHQRSHTDKKQFFCAKCKKSFVFKSALERHLRVYTGEKPYPCDYCARSFIDKKAKLRHHQIHKNENKMDANGLKIVFEKENATIMNSDIFVAAATRSGKNHLDEQKFFFLTKGSLRATVSLMSCCHTGVSNFSSLSAELWKEDWSCEIGGCDPNTCGRINWEICGVVVGAAATNHLDEQKFFFLTKGSLRATVSLMSCCHTGVSNFSSLSAELWKEDWSCEIGGCDPNTCGRINWEICGVVVGAAATGASCFSPAVMLNPSVRTYRITSALEVLLDKKQSSSVQADVVKSDYLDFVSKQEDKDYLEQFTSCGDQLDNTFNDPDKIKSQPPNISHRQLAEIIKVTKSTISRLLQQQEKT</sequence>
<dbReference type="FunFam" id="3.30.160.60:FF:002343">
    <property type="entry name" value="Zinc finger protein 33A"/>
    <property type="match status" value="1"/>
</dbReference>
<reference evidence="8" key="1">
    <citation type="submission" date="2020-11" db="EMBL/GenBank/DDBJ databases">
        <authorList>
            <person name="Tran Van P."/>
        </authorList>
    </citation>
    <scope>NUCLEOTIDE SEQUENCE</scope>
</reference>
<dbReference type="InterPro" id="IPR013087">
    <property type="entry name" value="Znf_C2H2_type"/>
</dbReference>
<dbReference type="SMART" id="SM00355">
    <property type="entry name" value="ZnF_C2H2"/>
    <property type="match status" value="3"/>
</dbReference>
<dbReference type="Gene3D" id="3.30.160.60">
    <property type="entry name" value="Classic Zinc Finger"/>
    <property type="match status" value="3"/>
</dbReference>
<evidence type="ECO:0000259" key="7">
    <source>
        <dbReference type="PROSITE" id="PS50157"/>
    </source>
</evidence>
<keyword evidence="3 6" id="KW-0863">Zinc-finger</keyword>
<dbReference type="Pfam" id="PF00096">
    <property type="entry name" value="zf-C2H2"/>
    <property type="match status" value="2"/>
</dbReference>
<keyword evidence="4" id="KW-0862">Zinc</keyword>
<dbReference type="EMBL" id="OD003017">
    <property type="protein sequence ID" value="CAD7406821.1"/>
    <property type="molecule type" value="Genomic_DNA"/>
</dbReference>
<evidence type="ECO:0000256" key="4">
    <source>
        <dbReference type="ARBA" id="ARBA00022833"/>
    </source>
</evidence>
<feature type="domain" description="C2H2-type" evidence="7">
    <location>
        <begin position="180"/>
        <end position="207"/>
    </location>
</feature>
<keyword evidence="1" id="KW-0479">Metal-binding</keyword>
<dbReference type="GO" id="GO:0008270">
    <property type="term" value="F:zinc ion binding"/>
    <property type="evidence" value="ECO:0007669"/>
    <property type="project" value="UniProtKB-KW"/>
</dbReference>
<name>A0A7R9D2D9_TIMPO</name>
<evidence type="ECO:0000256" key="3">
    <source>
        <dbReference type="ARBA" id="ARBA00022771"/>
    </source>
</evidence>
<evidence type="ECO:0000256" key="6">
    <source>
        <dbReference type="PROSITE-ProRule" id="PRU00042"/>
    </source>
</evidence>
<evidence type="ECO:0000313" key="8">
    <source>
        <dbReference type="EMBL" id="CAD7406821.1"/>
    </source>
</evidence>
<dbReference type="AlphaFoldDB" id="A0A7R9D2D9"/>
<dbReference type="InterPro" id="IPR036236">
    <property type="entry name" value="Znf_C2H2_sf"/>
</dbReference>
<gene>
    <name evidence="8" type="ORF">TPSB3V08_LOCUS5597</name>
</gene>
<dbReference type="PROSITE" id="PS50157">
    <property type="entry name" value="ZINC_FINGER_C2H2_2"/>
    <property type="match status" value="3"/>
</dbReference>